<dbReference type="Pfam" id="PF05063">
    <property type="entry name" value="MT-A70"/>
    <property type="match status" value="1"/>
</dbReference>
<dbReference type="Proteomes" id="UP000070319">
    <property type="component" value="Unassembled WGS sequence"/>
</dbReference>
<dbReference type="InterPro" id="IPR007757">
    <property type="entry name" value="MT-A70-like"/>
</dbReference>
<organism evidence="2">
    <name type="scientific">Bacteroides intestinalis</name>
    <dbReference type="NCBI Taxonomy" id="329854"/>
    <lineage>
        <taxon>Bacteria</taxon>
        <taxon>Pseudomonadati</taxon>
        <taxon>Bacteroidota</taxon>
        <taxon>Bacteroidia</taxon>
        <taxon>Bacteroidales</taxon>
        <taxon>Bacteroidaceae</taxon>
        <taxon>Bacteroides</taxon>
    </lineage>
</organism>
<dbReference type="EMBL" id="LTDF01000128">
    <property type="protein sequence ID" value="KXT46108.1"/>
    <property type="molecule type" value="Genomic_DNA"/>
</dbReference>
<accession>A0A139L3W2</accession>
<proteinExistence type="inferred from homology"/>
<comment type="similarity">
    <text evidence="1">Belongs to the MT-A70-like family.</text>
</comment>
<dbReference type="RefSeq" id="WP_061437032.1">
    <property type="nucleotide sequence ID" value="NZ_KQ968722.1"/>
</dbReference>
<dbReference type="InterPro" id="IPR029063">
    <property type="entry name" value="SAM-dependent_MTases_sf"/>
</dbReference>
<dbReference type="PATRIC" id="fig|329854.7.peg.3263"/>
<dbReference type="SUPFAM" id="SSF53335">
    <property type="entry name" value="S-adenosyl-L-methionine-dependent methyltransferases"/>
    <property type="match status" value="1"/>
</dbReference>
<dbReference type="AlphaFoldDB" id="A0A139L3W2"/>
<dbReference type="Gene3D" id="3.40.50.150">
    <property type="entry name" value="Vaccinia Virus protein VP39"/>
    <property type="match status" value="1"/>
</dbReference>
<gene>
    <name evidence="2" type="ORF">HMPREF2531_03194</name>
</gene>
<reference evidence="2 3" key="1">
    <citation type="submission" date="2016-02" db="EMBL/GenBank/DDBJ databases">
        <authorList>
            <person name="Wen L."/>
            <person name="He K."/>
            <person name="Yang H."/>
        </authorList>
    </citation>
    <scope>NUCLEOTIDE SEQUENCE [LARGE SCALE GENOMIC DNA]</scope>
    <source>
        <strain evidence="2 3">KLE1704</strain>
    </source>
</reference>
<dbReference type="PROSITE" id="PS51143">
    <property type="entry name" value="MT_A70"/>
    <property type="match status" value="1"/>
</dbReference>
<evidence type="ECO:0000313" key="2">
    <source>
        <dbReference type="EMBL" id="KXT46108.1"/>
    </source>
</evidence>
<sequence>MEKIRVFVIDPAWRQRKGGLRKSRGNQGRELDYVTMEVPEIFGLLDRKIFPLAEDDHCVFMWTIDRFLLECENEMEKRGYKRHCRMIWNKLNGVAPAFTVRYSHEYLIWFYRKRLPPIAGEQRGKFMTVFAERSRQHSRKPDFCYRMIDALYPSCGKMDVFSRERRHGWRQFGNQTDYFN</sequence>
<protein>
    <submittedName>
        <fullName evidence="2">MT-A70 protein</fullName>
    </submittedName>
</protein>
<comment type="caution">
    <text evidence="2">The sequence shown here is derived from an EMBL/GenBank/DDBJ whole genome shotgun (WGS) entry which is preliminary data.</text>
</comment>
<evidence type="ECO:0000313" key="3">
    <source>
        <dbReference type="Proteomes" id="UP000070319"/>
    </source>
</evidence>
<name>A0A139L3W2_9BACE</name>
<evidence type="ECO:0000256" key="1">
    <source>
        <dbReference type="PROSITE-ProRule" id="PRU00489"/>
    </source>
</evidence>